<keyword evidence="1" id="KW-1133">Transmembrane helix</keyword>
<keyword evidence="1" id="KW-0472">Membrane</keyword>
<accession>A0A0K2SXM0</accession>
<reference evidence="2" key="1">
    <citation type="submission" date="2014-05" db="EMBL/GenBank/DDBJ databases">
        <authorList>
            <person name="Chronopoulou M."/>
        </authorList>
    </citation>
    <scope>NUCLEOTIDE SEQUENCE</scope>
    <source>
        <tissue evidence="2">Whole organism</tissue>
    </source>
</reference>
<dbReference type="EMBL" id="HACA01000665">
    <property type="protein sequence ID" value="CDW18026.1"/>
    <property type="molecule type" value="Transcribed_RNA"/>
</dbReference>
<proteinExistence type="predicted"/>
<protein>
    <submittedName>
        <fullName evidence="2">Uncharacterized protein</fullName>
    </submittedName>
</protein>
<evidence type="ECO:0000256" key="1">
    <source>
        <dbReference type="SAM" id="Phobius"/>
    </source>
</evidence>
<sequence>MCQTMSNCHPKYLVAPIYIFFFLWLERIILEYNTF</sequence>
<organism evidence="2">
    <name type="scientific">Lepeophtheirus salmonis</name>
    <name type="common">Salmon louse</name>
    <name type="synonym">Caligus salmonis</name>
    <dbReference type="NCBI Taxonomy" id="72036"/>
    <lineage>
        <taxon>Eukaryota</taxon>
        <taxon>Metazoa</taxon>
        <taxon>Ecdysozoa</taxon>
        <taxon>Arthropoda</taxon>
        <taxon>Crustacea</taxon>
        <taxon>Multicrustacea</taxon>
        <taxon>Hexanauplia</taxon>
        <taxon>Copepoda</taxon>
        <taxon>Siphonostomatoida</taxon>
        <taxon>Caligidae</taxon>
        <taxon>Lepeophtheirus</taxon>
    </lineage>
</organism>
<dbReference type="AlphaFoldDB" id="A0A0K2SXM0"/>
<name>A0A0K2SXM0_LEPSM</name>
<evidence type="ECO:0000313" key="2">
    <source>
        <dbReference type="EMBL" id="CDW18026.1"/>
    </source>
</evidence>
<keyword evidence="1" id="KW-0812">Transmembrane</keyword>
<feature type="transmembrane region" description="Helical" evidence="1">
    <location>
        <begin position="12"/>
        <end position="30"/>
    </location>
</feature>